<dbReference type="Pfam" id="PF01535">
    <property type="entry name" value="PPR"/>
    <property type="match status" value="7"/>
</dbReference>
<dbReference type="InterPro" id="IPR011990">
    <property type="entry name" value="TPR-like_helical_dom_sf"/>
</dbReference>
<dbReference type="AlphaFoldDB" id="A0A835PGE3"/>
<dbReference type="PROSITE" id="PS51375">
    <property type="entry name" value="PPR"/>
    <property type="match status" value="3"/>
</dbReference>
<evidence type="ECO:0000313" key="4">
    <source>
        <dbReference type="Proteomes" id="UP000639772"/>
    </source>
</evidence>
<gene>
    <name evidence="3" type="ORF">HPP92_027079</name>
</gene>
<dbReference type="InterPro" id="IPR046960">
    <property type="entry name" value="PPR_At4g14850-like_plant"/>
</dbReference>
<keyword evidence="1" id="KW-0677">Repeat</keyword>
<sequence>MVGDGEMWSPEEKQCFLLLQRISSLPSSSRHLSSILQIHAFVLRRFLDGNVPLLTLLISSLTFVSTALSGTIKATSAAALRHACRTFACRPAQDAFLCNSMIRALSLNNHHPEAIALYRDLRRSPPPQASPDFRPDSYTFPFLLKSCAAMPNSAEQKEGSQLHAHVTRMGFVSNVFVSTGLVDMYVKSSDLESARKAFDEMPETSPASWTAITVGYARSGDARASIEMFQLMPQKDTAAFNAMINIFVKSGDMRSAHSLFDEVPKKNVVSWTTLLSGYCKIGDMVSARKLFDEMTETNLYSWNTMIGGYTQNQQPHEALDLFRRLQSNDHQFSPDEVTMVSVIPAVADMGALDLGRWIHSYARRKGLDRISTVSTALIDMYAKCGEMAEARKVFKSLLVKETASWNSLINGLAVNGQAREALDVFMEMQHSRFRLNGVTMVGVLAACSHGGLVEEGRRWFKEMEGLGIEKNIAHHGCFVDLLGRGGFLEEAESVVKSMPPGPNGIILSSLLFACLRHRDVLRAERVMEMAAEAEPGNVRNYVMMRNLYAAEKRWVDVENVKGLMRRFGGKEETGCSAIEVEGKVWEFVAGDVVHPECHSLYFVLRNLQCQMRVQTEEDDGMDKGKFAVSILAI</sequence>
<accession>A0A835PGE3</accession>
<evidence type="ECO:0000313" key="3">
    <source>
        <dbReference type="EMBL" id="KAG0449862.1"/>
    </source>
</evidence>
<proteinExistence type="predicted"/>
<dbReference type="PANTHER" id="PTHR47926">
    <property type="entry name" value="PENTATRICOPEPTIDE REPEAT-CONTAINING PROTEIN"/>
    <property type="match status" value="1"/>
</dbReference>
<dbReference type="FunFam" id="1.25.40.10:FF:000344">
    <property type="entry name" value="Pentatricopeptide repeat-containing protein"/>
    <property type="match status" value="1"/>
</dbReference>
<feature type="repeat" description="PPR" evidence="2">
    <location>
        <begin position="236"/>
        <end position="266"/>
    </location>
</feature>
<organism evidence="3 4">
    <name type="scientific">Vanilla planifolia</name>
    <name type="common">Vanilla</name>
    <dbReference type="NCBI Taxonomy" id="51239"/>
    <lineage>
        <taxon>Eukaryota</taxon>
        <taxon>Viridiplantae</taxon>
        <taxon>Streptophyta</taxon>
        <taxon>Embryophyta</taxon>
        <taxon>Tracheophyta</taxon>
        <taxon>Spermatophyta</taxon>
        <taxon>Magnoliopsida</taxon>
        <taxon>Liliopsida</taxon>
        <taxon>Asparagales</taxon>
        <taxon>Orchidaceae</taxon>
        <taxon>Vanilloideae</taxon>
        <taxon>Vanilleae</taxon>
        <taxon>Vanilla</taxon>
    </lineage>
</organism>
<feature type="repeat" description="PPR" evidence="2">
    <location>
        <begin position="267"/>
        <end position="301"/>
    </location>
</feature>
<protein>
    <recommendedName>
        <fullName evidence="5">Chlororespiratory reduction 4</fullName>
    </recommendedName>
</protein>
<dbReference type="EMBL" id="JADCNM010000159">
    <property type="protein sequence ID" value="KAG0449862.1"/>
    <property type="molecule type" value="Genomic_DNA"/>
</dbReference>
<evidence type="ECO:0008006" key="5">
    <source>
        <dbReference type="Google" id="ProtNLM"/>
    </source>
</evidence>
<name>A0A835PGE3_VANPL</name>
<evidence type="ECO:0000256" key="2">
    <source>
        <dbReference type="PROSITE-ProRule" id="PRU00708"/>
    </source>
</evidence>
<dbReference type="Pfam" id="PF20431">
    <property type="entry name" value="E_motif"/>
    <property type="match status" value="1"/>
</dbReference>
<comment type="caution">
    <text evidence="3">The sequence shown here is derived from an EMBL/GenBank/DDBJ whole genome shotgun (WGS) entry which is preliminary data.</text>
</comment>
<evidence type="ECO:0000256" key="1">
    <source>
        <dbReference type="ARBA" id="ARBA00022737"/>
    </source>
</evidence>
<dbReference type="NCBIfam" id="TIGR00756">
    <property type="entry name" value="PPR"/>
    <property type="match status" value="4"/>
</dbReference>
<feature type="repeat" description="PPR" evidence="2">
    <location>
        <begin position="401"/>
        <end position="435"/>
    </location>
</feature>
<dbReference type="InterPro" id="IPR046848">
    <property type="entry name" value="E_motif"/>
</dbReference>
<reference evidence="3 4" key="1">
    <citation type="journal article" date="2020" name="Nat. Food">
        <title>A phased Vanilla planifolia genome enables genetic improvement of flavour and production.</title>
        <authorList>
            <person name="Hasing T."/>
            <person name="Tang H."/>
            <person name="Brym M."/>
            <person name="Khazi F."/>
            <person name="Huang T."/>
            <person name="Chambers A.H."/>
        </authorList>
    </citation>
    <scope>NUCLEOTIDE SEQUENCE [LARGE SCALE GENOMIC DNA]</scope>
    <source>
        <tissue evidence="3">Leaf</tissue>
    </source>
</reference>
<dbReference type="Pfam" id="PF12854">
    <property type="entry name" value="PPR_1"/>
    <property type="match status" value="1"/>
</dbReference>
<dbReference type="Proteomes" id="UP000639772">
    <property type="component" value="Unassembled WGS sequence"/>
</dbReference>
<dbReference type="Gene3D" id="1.25.40.10">
    <property type="entry name" value="Tetratricopeptide repeat domain"/>
    <property type="match status" value="3"/>
</dbReference>
<dbReference type="InterPro" id="IPR002885">
    <property type="entry name" value="PPR_rpt"/>
</dbReference>
<dbReference type="OrthoDB" id="185373at2759"/>
<dbReference type="FunFam" id="1.25.40.10:FF:001093">
    <property type="entry name" value="Pentatricopeptide repeat-containing protein At2g34400"/>
    <property type="match status" value="1"/>
</dbReference>
<dbReference type="PANTHER" id="PTHR47926:SF437">
    <property type="entry name" value="PENTACOTRIPEPTIDE-REPEAT REGION OF PRORP DOMAIN-CONTAINING PROTEIN"/>
    <property type="match status" value="1"/>
</dbReference>
<dbReference type="GO" id="GO:0003723">
    <property type="term" value="F:RNA binding"/>
    <property type="evidence" value="ECO:0007669"/>
    <property type="project" value="InterPro"/>
</dbReference>
<dbReference type="GO" id="GO:0009451">
    <property type="term" value="P:RNA modification"/>
    <property type="evidence" value="ECO:0007669"/>
    <property type="project" value="InterPro"/>
</dbReference>